<dbReference type="PANTHER" id="PTHR43236:SF2">
    <property type="entry name" value="BLL0069 PROTEIN"/>
    <property type="match status" value="1"/>
</dbReference>
<dbReference type="AlphaFoldDB" id="A0A5C6AKC2"/>
<dbReference type="RefSeq" id="WP_146444159.1">
    <property type="nucleotide sequence ID" value="NZ_SJPR01000001.1"/>
</dbReference>
<dbReference type="Pfam" id="PF06114">
    <property type="entry name" value="Peptidase_M78"/>
    <property type="match status" value="1"/>
</dbReference>
<sequence length="302" mass="33731">MTNPKMTPTKWRIEQSVQTRAGMQADAIVRRLGLSYPIDPLVIAKEERPRLRVGGRDFGERFDGKLRYNSEKRCFGLLYNTKYDAGCRPGTHHPRTRFSIAHELGHYHLEHHHAYLAHGGKSHASINEFRSKTLIEKEADAFAASLLLPTGLVKPIVNSGELSVARLEGIATDFQTSLVSTAIRSVQLSHFPCALVGIRQSAVAWTFPSEALIEAGIYPNKGVLPRNATGPWAEFQTGVADRTQNEGRVRDWFNTYEREDFGQVFVTEEFVPVNSMGTLLVLITMDESDVAPDDEEGDYDDG</sequence>
<gene>
    <name evidence="2" type="ORF">Pla108_14460</name>
</gene>
<comment type="caution">
    <text evidence="2">The sequence shown here is derived from an EMBL/GenBank/DDBJ whole genome shotgun (WGS) entry which is preliminary data.</text>
</comment>
<dbReference type="Proteomes" id="UP000317421">
    <property type="component" value="Unassembled WGS sequence"/>
</dbReference>
<evidence type="ECO:0000313" key="2">
    <source>
        <dbReference type="EMBL" id="TWU00495.1"/>
    </source>
</evidence>
<name>A0A5C6AKC2_9BACT</name>
<reference evidence="2 3" key="1">
    <citation type="submission" date="2019-02" db="EMBL/GenBank/DDBJ databases">
        <title>Deep-cultivation of Planctomycetes and their phenomic and genomic characterization uncovers novel biology.</title>
        <authorList>
            <person name="Wiegand S."/>
            <person name="Jogler M."/>
            <person name="Boedeker C."/>
            <person name="Pinto D."/>
            <person name="Vollmers J."/>
            <person name="Rivas-Marin E."/>
            <person name="Kohn T."/>
            <person name="Peeters S.H."/>
            <person name="Heuer A."/>
            <person name="Rast P."/>
            <person name="Oberbeckmann S."/>
            <person name="Bunk B."/>
            <person name="Jeske O."/>
            <person name="Meyerdierks A."/>
            <person name="Storesund J.E."/>
            <person name="Kallscheuer N."/>
            <person name="Luecker S."/>
            <person name="Lage O.M."/>
            <person name="Pohl T."/>
            <person name="Merkel B.J."/>
            <person name="Hornburger P."/>
            <person name="Mueller R.-W."/>
            <person name="Bruemmer F."/>
            <person name="Labrenz M."/>
            <person name="Spormann A.M."/>
            <person name="Op Den Camp H."/>
            <person name="Overmann J."/>
            <person name="Amann R."/>
            <person name="Jetten M.S.M."/>
            <person name="Mascher T."/>
            <person name="Medema M.H."/>
            <person name="Devos D.P."/>
            <person name="Kaster A.-K."/>
            <person name="Ovreas L."/>
            <person name="Rohde M."/>
            <person name="Galperin M.Y."/>
            <person name="Jogler C."/>
        </authorList>
    </citation>
    <scope>NUCLEOTIDE SEQUENCE [LARGE SCALE GENOMIC DNA]</scope>
    <source>
        <strain evidence="2 3">Pla108</strain>
    </source>
</reference>
<keyword evidence="3" id="KW-1185">Reference proteome</keyword>
<evidence type="ECO:0000313" key="3">
    <source>
        <dbReference type="Proteomes" id="UP000317421"/>
    </source>
</evidence>
<proteinExistence type="predicted"/>
<protein>
    <recommendedName>
        <fullName evidence="1">IrrE N-terminal-like domain-containing protein</fullName>
    </recommendedName>
</protein>
<dbReference type="EMBL" id="SJPR01000001">
    <property type="protein sequence ID" value="TWU00495.1"/>
    <property type="molecule type" value="Genomic_DNA"/>
</dbReference>
<evidence type="ECO:0000259" key="1">
    <source>
        <dbReference type="Pfam" id="PF06114"/>
    </source>
</evidence>
<accession>A0A5C6AKC2</accession>
<dbReference type="OrthoDB" id="581382at2"/>
<dbReference type="InterPro" id="IPR052345">
    <property type="entry name" value="Rad_response_metalloprotease"/>
</dbReference>
<feature type="domain" description="IrrE N-terminal-like" evidence="1">
    <location>
        <begin position="92"/>
        <end position="184"/>
    </location>
</feature>
<dbReference type="InterPro" id="IPR010359">
    <property type="entry name" value="IrrE_HExxH"/>
</dbReference>
<dbReference type="PANTHER" id="PTHR43236">
    <property type="entry name" value="ANTITOXIN HIGA1"/>
    <property type="match status" value="1"/>
</dbReference>
<dbReference type="Gene3D" id="1.10.10.2910">
    <property type="match status" value="1"/>
</dbReference>
<organism evidence="2 3">
    <name type="scientific">Botrimarina colliarenosi</name>
    <dbReference type="NCBI Taxonomy" id="2528001"/>
    <lineage>
        <taxon>Bacteria</taxon>
        <taxon>Pseudomonadati</taxon>
        <taxon>Planctomycetota</taxon>
        <taxon>Planctomycetia</taxon>
        <taxon>Pirellulales</taxon>
        <taxon>Lacipirellulaceae</taxon>
        <taxon>Botrimarina</taxon>
    </lineage>
</organism>